<dbReference type="InterPro" id="IPR016461">
    <property type="entry name" value="COMT-like"/>
</dbReference>
<dbReference type="OrthoDB" id="2410195at2759"/>
<evidence type="ECO:0000259" key="5">
    <source>
        <dbReference type="Pfam" id="PF08100"/>
    </source>
</evidence>
<dbReference type="AlphaFoldDB" id="A0A2T2NHA1"/>
<reference evidence="6 7" key="1">
    <citation type="journal article" date="2018" name="Front. Microbiol.">
        <title>Genome-Wide Analysis of Corynespora cassiicola Leaf Fall Disease Putative Effectors.</title>
        <authorList>
            <person name="Lopez D."/>
            <person name="Ribeiro S."/>
            <person name="Label P."/>
            <person name="Fumanal B."/>
            <person name="Venisse J.S."/>
            <person name="Kohler A."/>
            <person name="de Oliveira R.R."/>
            <person name="Labutti K."/>
            <person name="Lipzen A."/>
            <person name="Lail K."/>
            <person name="Bauer D."/>
            <person name="Ohm R.A."/>
            <person name="Barry K.W."/>
            <person name="Spatafora J."/>
            <person name="Grigoriev I.V."/>
            <person name="Martin F.M."/>
            <person name="Pujade-Renaud V."/>
        </authorList>
    </citation>
    <scope>NUCLEOTIDE SEQUENCE [LARGE SCALE GENOMIC DNA]</scope>
    <source>
        <strain evidence="6 7">Philippines</strain>
    </source>
</reference>
<evidence type="ECO:0000256" key="1">
    <source>
        <dbReference type="ARBA" id="ARBA00022603"/>
    </source>
</evidence>
<sequence>MDPSLPFLIAEIERLSKSSIGPDGTFHSDKARRELLKISQQLCIALQTTGQLVEDFLFGTADNLLLKIGVDLGIFRTLVANNAPLSLQSLVDHTGAERALLERIMRGLASIHALSVTDEGLYGATKIARAFASTKGDSGARLFNDLVIPGMHPLPKFLATTGYKVPNDLSHLPFNLSFGPDNLFEWVAKHPEVLTSFQQWMTSQREGHTLWLEFYPFQQQIVEGYDKSDQDGVLIVDIGGNMGQELLELNAQFPSLPGRMVLQDLPTSIEKVVPSDKMEAMAYDFFETQPIKGARAYYLRNVLHDWNDIKCLAILRNIVDAIKPGYSKVLVNKFAITDHDPCAFLTKLDIIVIALKEVIKRTKK</sequence>
<dbReference type="InterPro" id="IPR036388">
    <property type="entry name" value="WH-like_DNA-bd_sf"/>
</dbReference>
<feature type="domain" description="O-methyltransferase dimerisation" evidence="5">
    <location>
        <begin position="56"/>
        <end position="133"/>
    </location>
</feature>
<evidence type="ECO:0000313" key="6">
    <source>
        <dbReference type="EMBL" id="PSN64812.1"/>
    </source>
</evidence>
<dbReference type="GO" id="GO:0032259">
    <property type="term" value="P:methylation"/>
    <property type="evidence" value="ECO:0007669"/>
    <property type="project" value="UniProtKB-KW"/>
</dbReference>
<dbReference type="Pfam" id="PF00891">
    <property type="entry name" value="Methyltransf_2"/>
    <property type="match status" value="1"/>
</dbReference>
<dbReference type="SUPFAM" id="SSF53335">
    <property type="entry name" value="S-adenosyl-L-methionine-dependent methyltransferases"/>
    <property type="match status" value="1"/>
</dbReference>
<keyword evidence="2 6" id="KW-0808">Transferase</keyword>
<accession>A0A2T2NHA1</accession>
<dbReference type="InterPro" id="IPR036390">
    <property type="entry name" value="WH_DNA-bd_sf"/>
</dbReference>
<dbReference type="Pfam" id="PF08100">
    <property type="entry name" value="Dimerisation"/>
    <property type="match status" value="1"/>
</dbReference>
<dbReference type="SUPFAM" id="SSF46785">
    <property type="entry name" value="Winged helix' DNA-binding domain"/>
    <property type="match status" value="1"/>
</dbReference>
<dbReference type="PANTHER" id="PTHR43712:SF1">
    <property type="entry name" value="HYPOTHETICAL O-METHYLTRANSFERASE (EUROFUNG)-RELATED"/>
    <property type="match status" value="1"/>
</dbReference>
<evidence type="ECO:0000256" key="3">
    <source>
        <dbReference type="ARBA" id="ARBA00022691"/>
    </source>
</evidence>
<keyword evidence="3" id="KW-0949">S-adenosyl-L-methionine</keyword>
<dbReference type="InterPro" id="IPR029063">
    <property type="entry name" value="SAM-dependent_MTases_sf"/>
</dbReference>
<keyword evidence="7" id="KW-1185">Reference proteome</keyword>
<dbReference type="Gene3D" id="1.10.10.10">
    <property type="entry name" value="Winged helix-like DNA-binding domain superfamily/Winged helix DNA-binding domain"/>
    <property type="match status" value="1"/>
</dbReference>
<evidence type="ECO:0000256" key="2">
    <source>
        <dbReference type="ARBA" id="ARBA00022679"/>
    </source>
</evidence>
<keyword evidence="1 6" id="KW-0489">Methyltransferase</keyword>
<dbReference type="InterPro" id="IPR001077">
    <property type="entry name" value="COMT_C"/>
</dbReference>
<dbReference type="PANTHER" id="PTHR43712">
    <property type="entry name" value="PUTATIVE (AFU_ORTHOLOGUE AFUA_4G14580)-RELATED"/>
    <property type="match status" value="1"/>
</dbReference>
<dbReference type="PROSITE" id="PS51683">
    <property type="entry name" value="SAM_OMT_II"/>
    <property type="match status" value="1"/>
</dbReference>
<evidence type="ECO:0000259" key="4">
    <source>
        <dbReference type="Pfam" id="PF00891"/>
    </source>
</evidence>
<dbReference type="Gene3D" id="3.40.50.150">
    <property type="entry name" value="Vaccinia Virus protein VP39"/>
    <property type="match status" value="1"/>
</dbReference>
<feature type="domain" description="O-methyltransferase C-terminal" evidence="4">
    <location>
        <begin position="171"/>
        <end position="362"/>
    </location>
</feature>
<dbReference type="InterPro" id="IPR012967">
    <property type="entry name" value="COMT_dimerisation"/>
</dbReference>
<gene>
    <name evidence="6" type="ORF">BS50DRAFT_554959</name>
</gene>
<name>A0A2T2NHA1_CORCC</name>
<dbReference type="GO" id="GO:0046983">
    <property type="term" value="F:protein dimerization activity"/>
    <property type="evidence" value="ECO:0007669"/>
    <property type="project" value="InterPro"/>
</dbReference>
<organism evidence="6 7">
    <name type="scientific">Corynespora cassiicola Philippines</name>
    <dbReference type="NCBI Taxonomy" id="1448308"/>
    <lineage>
        <taxon>Eukaryota</taxon>
        <taxon>Fungi</taxon>
        <taxon>Dikarya</taxon>
        <taxon>Ascomycota</taxon>
        <taxon>Pezizomycotina</taxon>
        <taxon>Dothideomycetes</taxon>
        <taxon>Pleosporomycetidae</taxon>
        <taxon>Pleosporales</taxon>
        <taxon>Corynesporascaceae</taxon>
        <taxon>Corynespora</taxon>
    </lineage>
</organism>
<evidence type="ECO:0000313" key="7">
    <source>
        <dbReference type="Proteomes" id="UP000240883"/>
    </source>
</evidence>
<proteinExistence type="predicted"/>
<protein>
    <submittedName>
        <fullName evidence="6">S-adenosyl-L-methionine-dependent methyltransferase</fullName>
    </submittedName>
</protein>
<dbReference type="EMBL" id="KZ678137">
    <property type="protein sequence ID" value="PSN64812.1"/>
    <property type="molecule type" value="Genomic_DNA"/>
</dbReference>
<dbReference type="Proteomes" id="UP000240883">
    <property type="component" value="Unassembled WGS sequence"/>
</dbReference>
<dbReference type="GO" id="GO:0008171">
    <property type="term" value="F:O-methyltransferase activity"/>
    <property type="evidence" value="ECO:0007669"/>
    <property type="project" value="InterPro"/>
</dbReference>